<keyword evidence="19" id="KW-1185">Reference proteome</keyword>
<comment type="caution">
    <text evidence="18">The sequence shown here is derived from an EMBL/GenBank/DDBJ whole genome shotgun (WGS) entry which is preliminary data.</text>
</comment>
<dbReference type="InterPro" id="IPR044257">
    <property type="entry name" value="TRM32-like"/>
</dbReference>
<evidence type="ECO:0000256" key="14">
    <source>
        <dbReference type="SAM" id="MobiDB-lite"/>
    </source>
</evidence>
<gene>
    <name evidence="18" type="ORF">HID58_008129</name>
</gene>
<feature type="compositionally biased region" description="Basic and acidic residues" evidence="14">
    <location>
        <begin position="756"/>
        <end position="788"/>
    </location>
</feature>
<feature type="region of interest" description="Disordered" evidence="14">
    <location>
        <begin position="836"/>
        <end position="859"/>
    </location>
</feature>
<evidence type="ECO:0000259" key="16">
    <source>
        <dbReference type="Pfam" id="PF12552"/>
    </source>
</evidence>
<dbReference type="EC" id="2.4.1.256" evidence="4"/>
<name>A0ABQ8DPJ9_BRANA</name>
<evidence type="ECO:0000259" key="17">
    <source>
        <dbReference type="Pfam" id="PF14309"/>
    </source>
</evidence>
<feature type="compositionally biased region" description="Basic and acidic residues" evidence="14">
    <location>
        <begin position="614"/>
        <end position="626"/>
    </location>
</feature>
<evidence type="ECO:0000256" key="6">
    <source>
        <dbReference type="ARBA" id="ARBA00022676"/>
    </source>
</evidence>
<feature type="transmembrane region" description="Helical" evidence="15">
    <location>
        <begin position="372"/>
        <end position="396"/>
    </location>
</feature>
<evidence type="ECO:0000313" key="19">
    <source>
        <dbReference type="Proteomes" id="UP000824890"/>
    </source>
</evidence>
<dbReference type="Pfam" id="PF12552">
    <property type="entry name" value="DUF3741"/>
    <property type="match status" value="1"/>
</dbReference>
<accession>A0ABQ8DPJ9</accession>
<protein>
    <recommendedName>
        <fullName evidence="5">Dol-P-Glc:Glc(2)Man(9)GlcNAc(2)-PP-Dol alpha-1,2-glucosyltransferase</fullName>
        <ecNumber evidence="4">2.4.1.256</ecNumber>
    </recommendedName>
</protein>
<comment type="similarity">
    <text evidence="3">Belongs to the ALG10 glucosyltransferase family.</text>
</comment>
<evidence type="ECO:0000256" key="1">
    <source>
        <dbReference type="ARBA" id="ARBA00004477"/>
    </source>
</evidence>
<dbReference type="PANTHER" id="PTHR47071:SF7">
    <property type="entry name" value="DUF4378 DOMAIN-CONTAINING PROTEIN"/>
    <property type="match status" value="1"/>
</dbReference>
<keyword evidence="11 15" id="KW-0472">Membrane</keyword>
<reference evidence="18 19" key="1">
    <citation type="submission" date="2021-05" db="EMBL/GenBank/DDBJ databases">
        <title>Genome Assembly of Synthetic Allotetraploid Brassica napus Reveals Homoeologous Exchanges between Subgenomes.</title>
        <authorList>
            <person name="Davis J.T."/>
        </authorList>
    </citation>
    <scope>NUCLEOTIDE SEQUENCE [LARGE SCALE GENOMIC DNA]</scope>
    <source>
        <strain evidence="19">cv. Da-Ae</strain>
        <tissue evidence="18">Seedling</tissue>
    </source>
</reference>
<feature type="compositionally biased region" description="Basic and acidic residues" evidence="14">
    <location>
        <begin position="709"/>
        <end position="731"/>
    </location>
</feature>
<feature type="transmembrane region" description="Helical" evidence="15">
    <location>
        <begin position="295"/>
        <end position="315"/>
    </location>
</feature>
<feature type="transmembrane region" description="Helical" evidence="15">
    <location>
        <begin position="76"/>
        <end position="95"/>
    </location>
</feature>
<dbReference type="InterPro" id="IPR016900">
    <property type="entry name" value="Alg10"/>
</dbReference>
<comment type="pathway">
    <text evidence="2">Protein modification; protein glycosylation.</text>
</comment>
<organism evidence="18 19">
    <name type="scientific">Brassica napus</name>
    <name type="common">Rape</name>
    <dbReference type="NCBI Taxonomy" id="3708"/>
    <lineage>
        <taxon>Eukaryota</taxon>
        <taxon>Viridiplantae</taxon>
        <taxon>Streptophyta</taxon>
        <taxon>Embryophyta</taxon>
        <taxon>Tracheophyta</taxon>
        <taxon>Spermatophyta</taxon>
        <taxon>Magnoliopsida</taxon>
        <taxon>eudicotyledons</taxon>
        <taxon>Gunneridae</taxon>
        <taxon>Pentapetalae</taxon>
        <taxon>rosids</taxon>
        <taxon>malvids</taxon>
        <taxon>Brassicales</taxon>
        <taxon>Brassicaceae</taxon>
        <taxon>Brassiceae</taxon>
        <taxon>Brassica</taxon>
    </lineage>
</organism>
<dbReference type="Proteomes" id="UP000824890">
    <property type="component" value="Unassembled WGS sequence"/>
</dbReference>
<feature type="compositionally biased region" description="Basic and acidic residues" evidence="14">
    <location>
        <begin position="225"/>
        <end position="244"/>
    </location>
</feature>
<evidence type="ECO:0000313" key="18">
    <source>
        <dbReference type="EMBL" id="KAH0931012.1"/>
    </source>
</evidence>
<evidence type="ECO:0000256" key="13">
    <source>
        <dbReference type="ARBA" id="ARBA00048064"/>
    </source>
</evidence>
<keyword evidence="8 15" id="KW-0812">Transmembrane</keyword>
<evidence type="ECO:0000256" key="2">
    <source>
        <dbReference type="ARBA" id="ARBA00004922"/>
    </source>
</evidence>
<feature type="region of interest" description="Disordered" evidence="14">
    <location>
        <begin position="225"/>
        <end position="269"/>
    </location>
</feature>
<evidence type="ECO:0000256" key="15">
    <source>
        <dbReference type="SAM" id="Phobius"/>
    </source>
</evidence>
<evidence type="ECO:0000256" key="9">
    <source>
        <dbReference type="ARBA" id="ARBA00022824"/>
    </source>
</evidence>
<feature type="compositionally biased region" description="Basic and acidic residues" evidence="14">
    <location>
        <begin position="646"/>
        <end position="676"/>
    </location>
</feature>
<evidence type="ECO:0000256" key="12">
    <source>
        <dbReference type="ARBA" id="ARBA00044727"/>
    </source>
</evidence>
<feature type="compositionally biased region" description="Polar residues" evidence="14">
    <location>
        <begin position="592"/>
        <end position="607"/>
    </location>
</feature>
<keyword evidence="6" id="KW-0328">Glycosyltransferase</keyword>
<evidence type="ECO:0000256" key="8">
    <source>
        <dbReference type="ARBA" id="ARBA00022692"/>
    </source>
</evidence>
<evidence type="ECO:0000256" key="10">
    <source>
        <dbReference type="ARBA" id="ARBA00022989"/>
    </source>
</evidence>
<sequence>AIEISPCSKQEDPLIHGCNHSTVAAITSLWVIPMSIIVNHIVPGPYMDEIFHVPQAQQYCKGNLRSWDPMITTPPGLYYLSLAHVASLFPGMLLMGATSQSFSEACSTSVLRSTNAVFAVLCGVLVFEIIRFLGPNLSDRKATLMALVMSLYPLHWFFTFLYYTDVASLTAFLAMYLACLRKRYFLSAFFGALAICTRQTNVVWMLFVACSGVLDFTLDSPRQKEKEKVDQDSYHQSIGRKEATPRSNLRKRKPDNSTLDPFDRAKSFSSTEDTSGLVYDVYAVISTCWSMKWQLLVTFSPFIVVVVAFGIFIIWNGGIVLGAKEDHVVSPHFAQIMYFSLVSALFTAPLHFSVGQLRNLLQELRQNRPLSLLLTLVALVAGLASVHFFSLAHPYLLADNRHYPFYLWRKIINAHWLMKYMLVPVYVYSWFSILSLLEKSRRKIWVLVYFLATCAVLVPTPLIEFRYYTIPFYIFMLHSCVRNSGWATWLLTGTVFVCVNVFTMGMFLFRTFKWSHEDGVQRFDNILPGLSFLKITAQAMGKNLRQKVTCSPIQNHPGFMWGLFDILKHNHWRYIKKRLPHKRPIGGRRSASAGTKSEVNNTVTSPDTIPVSKSKVEDKTNADSGKRPKKPSSSAVKSKDSSNSGEKPKRNPSSEDKSKNLNSEEKRRRTHSEIKKSVKALIKALVIEDKSKRKGRHHRSSTYPVQSNPKDKESLSEVRESSDKDSSDKKIAISPSTGSLNPLYLMSEESSYSDSEDFKSEKTPADESDHFKKKKEEARSDPKLKEDYDTSSSPRQTKACLDALNLIHMNRNFLLKVLQDPGSPLARHFQREQAFSSKTMTRSGSFPTHEHSNVAPTSPSIAVELKAVEKLADEDSSGYTRKRGKNHQVVIKRFKDLRQKIKHVINENKSEKHRITMDAVLDKVPRKYGFSKDLRQDVLSHCSATKKEGSKPRQIRRTSSLCGSVDRYLQLYEKSFQKNNATSEKSKVEESEEPALSCKIVPKILGRILSLPGTKSPYALKTEDVPDLFTTSSISMEQEQEQDGLDDISEISEDQSSEHEMPETEQDREVSRLDVETETKSLYEPSVDCLIFDDNASESHIPRDLKVGHDPDTETCETRKQLESITAEAIDEYLQIEAQDKGKFNYVRDILEISGFNAPESLSMWQSDYQPLDPLVYEEMTTTATIGCMIQDPECSRNDYGEEEESNCNHLLLFDLINEVLIEIYERSYHYCPKPLSNLCRIHPMPVGYSVLKDVWVRINFYLRYKPHDEQSFDEIMSRDLRRDDGWMDLQFESECVGIEVEDLIFEELLEELLGSC</sequence>
<feature type="transmembrane region" description="Helical" evidence="15">
    <location>
        <begin position="486"/>
        <end position="509"/>
    </location>
</feature>
<evidence type="ECO:0000256" key="3">
    <source>
        <dbReference type="ARBA" id="ARBA00010600"/>
    </source>
</evidence>
<dbReference type="Pfam" id="PF14309">
    <property type="entry name" value="DUF4378"/>
    <property type="match status" value="1"/>
</dbReference>
<dbReference type="InterPro" id="IPR022212">
    <property type="entry name" value="DUF3741"/>
</dbReference>
<keyword evidence="10 15" id="KW-1133">Transmembrane helix</keyword>
<keyword evidence="9" id="KW-0256">Endoplasmic reticulum</keyword>
<comment type="function">
    <text evidence="12">Dol-P-Glc:Glc(2)Man(9)GlcNAc(2)-PP-Dol alpha-1,2-glucosyltransferase that operates in the biosynthetic pathway of dolichol-linked oligosaccharides, the glycan precursors employed in protein asparagine (N)-glycosylation. The assembly of dolichol-linked oligosaccharides begins on the cytosolic side of the endoplasmic reticulum membrane and finishes in its lumen. The sequential addition of sugars to dolichol pyrophosphate produces dolichol-linked oligosaccharides containing fourteen sugars, including two GlcNAcs, nine mannoses and three glucoses. Once assembled, the oligosaccharide is transferred from the lipid to nascent proteins by oligosaccharyltransferases. In the lumen of the endoplasmic reticulum, adds the third and last glucose residue from dolichyl phosphate glucose (Dol-P-Glc) onto the lipid-linked oligosaccharide intermediate Glc(2)Man(9)GlcNAc(2)-PP-Dol to produce Glc(3)Man(9)GlcNAc(2)-PP-Dol.</text>
</comment>
<feature type="domain" description="DUF3741" evidence="16">
    <location>
        <begin position="790"/>
        <end position="823"/>
    </location>
</feature>
<dbReference type="PANTHER" id="PTHR47071">
    <property type="entry name" value="PROTEIN TRM32"/>
    <property type="match status" value="1"/>
</dbReference>
<feature type="transmembrane region" description="Helical" evidence="15">
    <location>
        <begin position="416"/>
        <end position="437"/>
    </location>
</feature>
<feature type="domain" description="DUF4378" evidence="17">
    <location>
        <begin position="1144"/>
        <end position="1312"/>
    </location>
</feature>
<evidence type="ECO:0000256" key="11">
    <source>
        <dbReference type="ARBA" id="ARBA00023136"/>
    </source>
</evidence>
<comment type="catalytic activity">
    <reaction evidence="13">
        <text>an alpha-D-Glc-(1-&gt;3)-alpha-D-Glc-(1-&gt;3)-alpha-D-Man-(1-&gt;2)-alpha-D-Man-(1-&gt;2)-alpha-D-Man-(1-&gt;3)-[alpha-D-Man-(1-&gt;2)-alpha-D-Man-(1-&gt;3)-[alpha-D-Man-(1-&gt;2)-alpha-D-Man-(1-&gt;6)]-alpha-D-Man-(1-&gt;6)]-beta-D-Man-(1-&gt;4)-beta-D-GlcNAc-(1-&gt;4)-alpha-D-GlcNAc-diphospho-di-trans,poly-cis-dolichol + a di-trans,poly-cis-dolichyl beta-D-glucosyl phosphate = a alpha-D-Glc-(1-&gt;2)-alpha-D-Glc-(1-&gt;3)-alpha-D-Glc-(1-&gt;3)-alpha-D-Man-(1-&gt;2)-alpha-D-Man-(1-&gt;2)-alpha-D-Man-(1-&gt;3)-[alpha-D-Man-(1-&gt;2)-alpha-D-Man-(1-&gt;3)-[alpha-D-Man-(1-&gt;2)-alpha-D-Man-(1-&gt;6)]-alpha-D-Man-(1-&gt;6)]-beta-D-Man-(1-&gt;4)-beta-D-GlcNAc-(1-&gt;4)-alpha-D-GlcNAc-diphospho-di-trans,poly-cis-dolichol + a di-trans,poly-cis-dolichyl phosphate + H(+)</text>
        <dbReference type="Rhea" id="RHEA:29543"/>
        <dbReference type="Rhea" id="RHEA-COMP:19498"/>
        <dbReference type="Rhea" id="RHEA-COMP:19502"/>
        <dbReference type="Rhea" id="RHEA-COMP:19512"/>
        <dbReference type="Rhea" id="RHEA-COMP:19522"/>
        <dbReference type="ChEBI" id="CHEBI:15378"/>
        <dbReference type="ChEBI" id="CHEBI:57525"/>
        <dbReference type="ChEBI" id="CHEBI:57683"/>
        <dbReference type="ChEBI" id="CHEBI:132522"/>
        <dbReference type="ChEBI" id="CHEBI:132523"/>
        <dbReference type="EC" id="2.4.1.256"/>
    </reaction>
    <physiologicalReaction direction="left-to-right" evidence="13">
        <dbReference type="Rhea" id="RHEA:29544"/>
    </physiologicalReaction>
</comment>
<proteinExistence type="inferred from homology"/>
<evidence type="ECO:0000256" key="4">
    <source>
        <dbReference type="ARBA" id="ARBA00011967"/>
    </source>
</evidence>
<feature type="compositionally biased region" description="Low complexity" evidence="14">
    <location>
        <begin position="631"/>
        <end position="644"/>
    </location>
</feature>
<evidence type="ECO:0000256" key="7">
    <source>
        <dbReference type="ARBA" id="ARBA00022679"/>
    </source>
</evidence>
<dbReference type="Pfam" id="PF04922">
    <property type="entry name" value="DIE2_ALG10"/>
    <property type="match status" value="1"/>
</dbReference>
<feature type="transmembrane region" description="Helical" evidence="15">
    <location>
        <begin position="444"/>
        <end position="463"/>
    </location>
</feature>
<feature type="compositionally biased region" description="Basic and acidic residues" evidence="14">
    <location>
        <begin position="1056"/>
        <end position="1077"/>
    </location>
</feature>
<feature type="non-terminal residue" evidence="18">
    <location>
        <position position="1"/>
    </location>
</feature>
<feature type="compositionally biased region" description="Polar residues" evidence="14">
    <location>
        <begin position="836"/>
        <end position="846"/>
    </location>
</feature>
<evidence type="ECO:0000256" key="5">
    <source>
        <dbReference type="ARBA" id="ARBA00018512"/>
    </source>
</evidence>
<feature type="transmembrane region" description="Helical" evidence="15">
    <location>
        <begin position="335"/>
        <end position="352"/>
    </location>
</feature>
<feature type="region of interest" description="Disordered" evidence="14">
    <location>
        <begin position="1052"/>
        <end position="1077"/>
    </location>
</feature>
<dbReference type="InterPro" id="IPR025486">
    <property type="entry name" value="DUF4378"/>
</dbReference>
<dbReference type="EMBL" id="JAGKQM010000003">
    <property type="protein sequence ID" value="KAH0931012.1"/>
    <property type="molecule type" value="Genomic_DNA"/>
</dbReference>
<feature type="transmembrane region" description="Helical" evidence="15">
    <location>
        <begin position="116"/>
        <end position="134"/>
    </location>
</feature>
<keyword evidence="7" id="KW-0808">Transferase</keyword>
<comment type="subcellular location">
    <subcellularLocation>
        <location evidence="1">Endoplasmic reticulum membrane</location>
        <topology evidence="1">Multi-pass membrane protein</topology>
    </subcellularLocation>
</comment>
<feature type="region of interest" description="Disordered" evidence="14">
    <location>
        <begin position="583"/>
        <end position="795"/>
    </location>
</feature>